<keyword evidence="1" id="KW-1133">Transmembrane helix</keyword>
<dbReference type="Proteomes" id="UP000030645">
    <property type="component" value="Unassembled WGS sequence"/>
</dbReference>
<sequence>MIHSTPQVPLAIAYLPFLSDPIVTSDNTLSRSSWSRRLKIWSNDNSWRVQLKNKGAEDDFLLLLTPKRSIAVVISVLEDVSGPHALFLSGVLIKEQTHVGLLIFLGSAIGTAFVGGLFEHRVKTLSYGDGSSRIWEGPLLVLLNSFVVLIDSR</sequence>
<dbReference type="STRING" id="981085.W9SPM4"/>
<gene>
    <name evidence="2" type="ORF">L484_015712</name>
</gene>
<reference evidence="3" key="1">
    <citation type="submission" date="2013-01" db="EMBL/GenBank/DDBJ databases">
        <title>Draft Genome Sequence of a Mulberry Tree, Morus notabilis C.K. Schneid.</title>
        <authorList>
            <person name="He N."/>
            <person name="Zhao S."/>
        </authorList>
    </citation>
    <scope>NUCLEOTIDE SEQUENCE</scope>
</reference>
<proteinExistence type="predicted"/>
<name>W9SPM4_9ROSA</name>
<evidence type="ECO:0000313" key="2">
    <source>
        <dbReference type="EMBL" id="EXC20034.1"/>
    </source>
</evidence>
<dbReference type="PANTHER" id="PTHR33133:SF1">
    <property type="entry name" value="EXPRESSED PROTEIN-RELATED"/>
    <property type="match status" value="1"/>
</dbReference>
<evidence type="ECO:0000256" key="1">
    <source>
        <dbReference type="SAM" id="Phobius"/>
    </source>
</evidence>
<keyword evidence="1" id="KW-0472">Membrane</keyword>
<accession>W9SPM4</accession>
<feature type="transmembrane region" description="Helical" evidence="1">
    <location>
        <begin position="130"/>
        <end position="150"/>
    </location>
</feature>
<keyword evidence="3" id="KW-1185">Reference proteome</keyword>
<protein>
    <submittedName>
        <fullName evidence="2">Uncharacterized protein</fullName>
    </submittedName>
</protein>
<dbReference type="AlphaFoldDB" id="W9SPM4"/>
<keyword evidence="1" id="KW-0812">Transmembrane</keyword>
<dbReference type="EMBL" id="KE345900">
    <property type="protein sequence ID" value="EXC20034.1"/>
    <property type="molecule type" value="Genomic_DNA"/>
</dbReference>
<organism evidence="2 3">
    <name type="scientific">Morus notabilis</name>
    <dbReference type="NCBI Taxonomy" id="981085"/>
    <lineage>
        <taxon>Eukaryota</taxon>
        <taxon>Viridiplantae</taxon>
        <taxon>Streptophyta</taxon>
        <taxon>Embryophyta</taxon>
        <taxon>Tracheophyta</taxon>
        <taxon>Spermatophyta</taxon>
        <taxon>Magnoliopsida</taxon>
        <taxon>eudicotyledons</taxon>
        <taxon>Gunneridae</taxon>
        <taxon>Pentapetalae</taxon>
        <taxon>rosids</taxon>
        <taxon>fabids</taxon>
        <taxon>Rosales</taxon>
        <taxon>Moraceae</taxon>
        <taxon>Moreae</taxon>
        <taxon>Morus</taxon>
    </lineage>
</organism>
<dbReference type="eggNOG" id="ENOG502QRVB">
    <property type="taxonomic scope" value="Eukaryota"/>
</dbReference>
<feature type="transmembrane region" description="Helical" evidence="1">
    <location>
        <begin position="99"/>
        <end position="118"/>
    </location>
</feature>
<evidence type="ECO:0000313" key="3">
    <source>
        <dbReference type="Proteomes" id="UP000030645"/>
    </source>
</evidence>
<dbReference type="PANTHER" id="PTHR33133">
    <property type="entry name" value="OS08G0107100 PROTEIN-RELATED"/>
    <property type="match status" value="1"/>
</dbReference>